<evidence type="ECO:0000313" key="3">
    <source>
        <dbReference type="Proteomes" id="UP000626092"/>
    </source>
</evidence>
<keyword evidence="1" id="KW-0812">Transmembrane</keyword>
<comment type="caution">
    <text evidence="2">The sequence shown here is derived from an EMBL/GenBank/DDBJ whole genome shotgun (WGS) entry which is preliminary data.</text>
</comment>
<dbReference type="EMBL" id="WJXA01000005">
    <property type="protein sequence ID" value="KAF7144040.1"/>
    <property type="molecule type" value="Genomic_DNA"/>
</dbReference>
<keyword evidence="3" id="KW-1185">Reference proteome</keyword>
<gene>
    <name evidence="2" type="ORF">RHSIM_Rhsim05G0026500</name>
</gene>
<feature type="transmembrane region" description="Helical" evidence="1">
    <location>
        <begin position="159"/>
        <end position="176"/>
    </location>
</feature>
<evidence type="ECO:0000256" key="1">
    <source>
        <dbReference type="SAM" id="Phobius"/>
    </source>
</evidence>
<keyword evidence="1" id="KW-0472">Membrane</keyword>
<feature type="transmembrane region" description="Helical" evidence="1">
    <location>
        <begin position="49"/>
        <end position="71"/>
    </location>
</feature>
<keyword evidence="1" id="KW-1133">Transmembrane helix</keyword>
<sequence length="177" mass="20380">MDDWRIRDNSRFHVPPGIFFKKADNDEDGKRCFEDLGAPMYRCSASPPLAKLLFAMILLSILFTTTVPSFQTLELGQLRLWRWQLIAFFTFYGCFISCAITTGVLRVIENVNDARLKGNLPHAYAVKRTFEYLLSFATLLRTWILLIDTPLKKLDNITKILSCVIVLIIIWGFKIVV</sequence>
<accession>A0A834LQU7</accession>
<feature type="transmembrane region" description="Helical" evidence="1">
    <location>
        <begin position="129"/>
        <end position="147"/>
    </location>
</feature>
<dbReference type="OrthoDB" id="1774922at2759"/>
<dbReference type="Proteomes" id="UP000626092">
    <property type="component" value="Unassembled WGS sequence"/>
</dbReference>
<evidence type="ECO:0000313" key="2">
    <source>
        <dbReference type="EMBL" id="KAF7144040.1"/>
    </source>
</evidence>
<reference evidence="2" key="1">
    <citation type="submission" date="2019-11" db="EMBL/GenBank/DDBJ databases">
        <authorList>
            <person name="Liu Y."/>
            <person name="Hou J."/>
            <person name="Li T.-Q."/>
            <person name="Guan C.-H."/>
            <person name="Wu X."/>
            <person name="Wu H.-Z."/>
            <person name="Ling F."/>
            <person name="Zhang R."/>
            <person name="Shi X.-G."/>
            <person name="Ren J.-P."/>
            <person name="Chen E.-F."/>
            <person name="Sun J.-M."/>
        </authorList>
    </citation>
    <scope>NUCLEOTIDE SEQUENCE</scope>
    <source>
        <strain evidence="2">Adult_tree_wgs_1</strain>
        <tissue evidence="2">Leaves</tissue>
    </source>
</reference>
<dbReference type="AlphaFoldDB" id="A0A834LQU7"/>
<name>A0A834LQU7_RHOSS</name>
<organism evidence="2 3">
    <name type="scientific">Rhododendron simsii</name>
    <name type="common">Sims's rhododendron</name>
    <dbReference type="NCBI Taxonomy" id="118357"/>
    <lineage>
        <taxon>Eukaryota</taxon>
        <taxon>Viridiplantae</taxon>
        <taxon>Streptophyta</taxon>
        <taxon>Embryophyta</taxon>
        <taxon>Tracheophyta</taxon>
        <taxon>Spermatophyta</taxon>
        <taxon>Magnoliopsida</taxon>
        <taxon>eudicotyledons</taxon>
        <taxon>Gunneridae</taxon>
        <taxon>Pentapetalae</taxon>
        <taxon>asterids</taxon>
        <taxon>Ericales</taxon>
        <taxon>Ericaceae</taxon>
        <taxon>Ericoideae</taxon>
        <taxon>Rhodoreae</taxon>
        <taxon>Rhododendron</taxon>
    </lineage>
</organism>
<proteinExistence type="predicted"/>
<feature type="transmembrane region" description="Helical" evidence="1">
    <location>
        <begin position="83"/>
        <end position="108"/>
    </location>
</feature>
<protein>
    <submittedName>
        <fullName evidence="2">Uncharacterized protein</fullName>
    </submittedName>
</protein>